<feature type="compositionally biased region" description="Polar residues" evidence="1">
    <location>
        <begin position="35"/>
        <end position="44"/>
    </location>
</feature>
<feature type="compositionally biased region" description="Low complexity" evidence="1">
    <location>
        <begin position="15"/>
        <end position="26"/>
    </location>
</feature>
<reference evidence="2" key="1">
    <citation type="submission" date="2020-11" db="EMBL/GenBank/DDBJ databases">
        <title>Adaptations for nitrogen fixation in a non-lichenized fungal sporocarp promotes dispersal by wood-feeding termites.</title>
        <authorList>
            <consortium name="DOE Joint Genome Institute"/>
            <person name="Koch R.A."/>
            <person name="Yoon G."/>
            <person name="Arayal U."/>
            <person name="Lail K."/>
            <person name="Amirebrahimi M."/>
            <person name="Labutti K."/>
            <person name="Lipzen A."/>
            <person name="Riley R."/>
            <person name="Barry K."/>
            <person name="Henrissat B."/>
            <person name="Grigoriev I.V."/>
            <person name="Herr J.R."/>
            <person name="Aime M.C."/>
        </authorList>
    </citation>
    <scope>NUCLEOTIDE SEQUENCE</scope>
    <source>
        <strain evidence="2">MCA 3950</strain>
    </source>
</reference>
<accession>A0A9P7VHH2</accession>
<evidence type="ECO:0000256" key="1">
    <source>
        <dbReference type="SAM" id="MobiDB-lite"/>
    </source>
</evidence>
<proteinExistence type="predicted"/>
<organism evidence="2 3">
    <name type="scientific">Guyanagaster necrorhizus</name>
    <dbReference type="NCBI Taxonomy" id="856835"/>
    <lineage>
        <taxon>Eukaryota</taxon>
        <taxon>Fungi</taxon>
        <taxon>Dikarya</taxon>
        <taxon>Basidiomycota</taxon>
        <taxon>Agaricomycotina</taxon>
        <taxon>Agaricomycetes</taxon>
        <taxon>Agaricomycetidae</taxon>
        <taxon>Agaricales</taxon>
        <taxon>Marasmiineae</taxon>
        <taxon>Physalacriaceae</taxon>
        <taxon>Guyanagaster</taxon>
    </lineage>
</organism>
<feature type="compositionally biased region" description="Low complexity" evidence="1">
    <location>
        <begin position="85"/>
        <end position="106"/>
    </location>
</feature>
<dbReference type="AlphaFoldDB" id="A0A9P7VHH2"/>
<feature type="region of interest" description="Disordered" evidence="1">
    <location>
        <begin position="1"/>
        <end position="44"/>
    </location>
</feature>
<evidence type="ECO:0000313" key="2">
    <source>
        <dbReference type="EMBL" id="KAG7440126.1"/>
    </source>
</evidence>
<dbReference type="Proteomes" id="UP000812287">
    <property type="component" value="Unassembled WGS sequence"/>
</dbReference>
<comment type="caution">
    <text evidence="2">The sequence shown here is derived from an EMBL/GenBank/DDBJ whole genome shotgun (WGS) entry which is preliminary data.</text>
</comment>
<dbReference type="GeneID" id="66104025"/>
<sequence length="251" mass="27281">MSSTRSAGYRRRARTSSTTSTDSADAPRPPLARQPTLSPSTLRNLQRSFEFTALDYPFIVLDCPPPPYSPKGPTPFPPLHPVLASSPGSDISSGPSSPNTSSEPSPTLFTPAFAYPPVLPRPSNASGFPRKKVKSAPSLPASSRHPTQFLRRRSSSLRMADSDDDDSRDEEDDKMIFMSHTHYHSTNKSTSQRSRIFGFANGSPKVRDRLICTTPGHIGAGETETEADEPVSVSFSSSHRLIGSSFLHSVH</sequence>
<feature type="compositionally biased region" description="Pro residues" evidence="1">
    <location>
        <begin position="63"/>
        <end position="80"/>
    </location>
</feature>
<gene>
    <name evidence="2" type="ORF">BT62DRAFT_638733</name>
</gene>
<dbReference type="OrthoDB" id="2139606at2759"/>
<dbReference type="EMBL" id="MU250576">
    <property type="protein sequence ID" value="KAG7440126.1"/>
    <property type="molecule type" value="Genomic_DNA"/>
</dbReference>
<name>A0A9P7VHH2_9AGAR</name>
<evidence type="ECO:0000313" key="3">
    <source>
        <dbReference type="Proteomes" id="UP000812287"/>
    </source>
</evidence>
<feature type="region of interest" description="Disordered" evidence="1">
    <location>
        <begin position="62"/>
        <end position="170"/>
    </location>
</feature>
<keyword evidence="3" id="KW-1185">Reference proteome</keyword>
<dbReference type="RefSeq" id="XP_043033626.1">
    <property type="nucleotide sequence ID" value="XM_043181729.1"/>
</dbReference>
<protein>
    <submittedName>
        <fullName evidence="2">Uncharacterized protein</fullName>
    </submittedName>
</protein>